<evidence type="ECO:0000259" key="7">
    <source>
        <dbReference type="PROSITE" id="PS50043"/>
    </source>
</evidence>
<dbReference type="InterPro" id="IPR058245">
    <property type="entry name" value="NreC/VraR/RcsB-like_REC"/>
</dbReference>
<dbReference type="CDD" id="cd17535">
    <property type="entry name" value="REC_NarL-like"/>
    <property type="match status" value="1"/>
</dbReference>
<dbReference type="NCBIfam" id="NF007018">
    <property type="entry name" value="PRK09483.1"/>
    <property type="match status" value="1"/>
</dbReference>
<keyword evidence="10" id="KW-1185">Reference proteome</keyword>
<dbReference type="PROSITE" id="PS50043">
    <property type="entry name" value="HTH_LUXR_2"/>
    <property type="match status" value="1"/>
</dbReference>
<dbReference type="InterPro" id="IPR001789">
    <property type="entry name" value="Sig_transdc_resp-reg_receiver"/>
</dbReference>
<evidence type="ECO:0000313" key="10">
    <source>
        <dbReference type="Proteomes" id="UP000182276"/>
    </source>
</evidence>
<dbReference type="Pfam" id="PF00072">
    <property type="entry name" value="Response_reg"/>
    <property type="match status" value="1"/>
</dbReference>
<dbReference type="InterPro" id="IPR011006">
    <property type="entry name" value="CheY-like_superfamily"/>
</dbReference>
<keyword evidence="4" id="KW-0238">DNA-binding</keyword>
<comment type="caution">
    <text evidence="9">The sequence shown here is derived from an EMBL/GenBank/DDBJ whole genome shotgun (WGS) entry which is preliminary data.</text>
</comment>
<dbReference type="EMBL" id="FNHO01000003">
    <property type="protein sequence ID" value="SDM24307.1"/>
    <property type="molecule type" value="Genomic_DNA"/>
</dbReference>
<dbReference type="SUPFAM" id="SSF46894">
    <property type="entry name" value="C-terminal effector domain of the bipartite response regulators"/>
    <property type="match status" value="1"/>
</dbReference>
<dbReference type="Pfam" id="PF00196">
    <property type="entry name" value="GerE"/>
    <property type="match status" value="1"/>
</dbReference>
<dbReference type="SUPFAM" id="SSF52172">
    <property type="entry name" value="CheY-like"/>
    <property type="match status" value="1"/>
</dbReference>
<feature type="domain" description="Response regulatory" evidence="8">
    <location>
        <begin position="41"/>
        <end position="157"/>
    </location>
</feature>
<proteinExistence type="predicted"/>
<evidence type="ECO:0000256" key="3">
    <source>
        <dbReference type="ARBA" id="ARBA00023015"/>
    </source>
</evidence>
<dbReference type="InterPro" id="IPR016032">
    <property type="entry name" value="Sig_transdc_resp-reg_C-effctor"/>
</dbReference>
<dbReference type="PANTHER" id="PTHR43214">
    <property type="entry name" value="TWO-COMPONENT RESPONSE REGULATOR"/>
    <property type="match status" value="1"/>
</dbReference>
<feature type="modified residue" description="4-aspartylphosphate" evidence="6">
    <location>
        <position position="92"/>
    </location>
</feature>
<dbReference type="SMART" id="SM00421">
    <property type="entry name" value="HTH_LUXR"/>
    <property type="match status" value="1"/>
</dbReference>
<dbReference type="CDD" id="cd06170">
    <property type="entry name" value="LuxR_C_like"/>
    <property type="match status" value="1"/>
</dbReference>
<dbReference type="SMART" id="SM00448">
    <property type="entry name" value="REC"/>
    <property type="match status" value="1"/>
</dbReference>
<reference evidence="9 10" key="1">
    <citation type="submission" date="2016-10" db="EMBL/GenBank/DDBJ databases">
        <authorList>
            <person name="Varghese N."/>
            <person name="Submissions S."/>
        </authorList>
    </citation>
    <scope>NUCLEOTIDE SEQUENCE [LARGE SCALE GENOMIC DNA]</scope>
    <source>
        <strain evidence="9 10">DSM 6083</strain>
    </source>
</reference>
<evidence type="ECO:0000313" key="9">
    <source>
        <dbReference type="EMBL" id="SDM24307.1"/>
    </source>
</evidence>
<dbReference type="PRINTS" id="PR00038">
    <property type="entry name" value="HTHLUXR"/>
</dbReference>
<sequence length="252" mass="27754">MCLRRQGAGGGRCFLLKFAAYEKASSQPALVLIDEVFCLIRVLVVDDHDLVRTGITRMLSDIDGLYVVGQADSGEEAIRRARELKPDVVLMDLKMPGIGGLEATRKLLRSNPDLKVIAVTICEEDPFPTRLLQAGAAGYLTKGAALDEMVRAIRMVFAGQRYISPQIAQQLALKSFQPQTSASPFDLLSEREIQIALMIANCQKVQAISDKLCLSPKTVNTYRYRIFEKLAISSDVELALLAVRHGMVDTVN</sequence>
<dbReference type="PROSITE" id="PS50110">
    <property type="entry name" value="RESPONSE_REGULATORY"/>
    <property type="match status" value="1"/>
</dbReference>
<dbReference type="PROSITE" id="PS00622">
    <property type="entry name" value="HTH_LUXR_1"/>
    <property type="match status" value="1"/>
</dbReference>
<keyword evidence="1 6" id="KW-0597">Phosphoprotein</keyword>
<evidence type="ECO:0000256" key="5">
    <source>
        <dbReference type="ARBA" id="ARBA00023163"/>
    </source>
</evidence>
<accession>A0ABY0R0Z7</accession>
<keyword evidence="2" id="KW-0902">Two-component regulatory system</keyword>
<keyword evidence="5" id="KW-0804">Transcription</keyword>
<organism evidence="9 10">
    <name type="scientific">Stutzerimonas balearica DSM 6083</name>
    <dbReference type="NCBI Taxonomy" id="1123016"/>
    <lineage>
        <taxon>Bacteria</taxon>
        <taxon>Pseudomonadati</taxon>
        <taxon>Pseudomonadota</taxon>
        <taxon>Gammaproteobacteria</taxon>
        <taxon>Pseudomonadales</taxon>
        <taxon>Pseudomonadaceae</taxon>
        <taxon>Stutzerimonas</taxon>
    </lineage>
</organism>
<dbReference type="InterPro" id="IPR039420">
    <property type="entry name" value="WalR-like"/>
</dbReference>
<name>A0ABY0R0Z7_9GAMM</name>
<dbReference type="InterPro" id="IPR000792">
    <property type="entry name" value="Tscrpt_reg_LuxR_C"/>
</dbReference>
<dbReference type="Gene3D" id="3.40.50.2300">
    <property type="match status" value="1"/>
</dbReference>
<dbReference type="Proteomes" id="UP000182276">
    <property type="component" value="Unassembled WGS sequence"/>
</dbReference>
<dbReference type="PANTHER" id="PTHR43214:SF3">
    <property type="entry name" value="RESPONSE REGULATOR UVRY"/>
    <property type="match status" value="1"/>
</dbReference>
<gene>
    <name evidence="9" type="ORF">SAMN05660875_103221</name>
</gene>
<feature type="domain" description="HTH luxR-type" evidence="7">
    <location>
        <begin position="181"/>
        <end position="246"/>
    </location>
</feature>
<evidence type="ECO:0000256" key="4">
    <source>
        <dbReference type="ARBA" id="ARBA00023125"/>
    </source>
</evidence>
<keyword evidence="3" id="KW-0805">Transcription regulation</keyword>
<evidence type="ECO:0000256" key="2">
    <source>
        <dbReference type="ARBA" id="ARBA00023012"/>
    </source>
</evidence>
<evidence type="ECO:0000256" key="6">
    <source>
        <dbReference type="PROSITE-ProRule" id="PRU00169"/>
    </source>
</evidence>
<evidence type="ECO:0000259" key="8">
    <source>
        <dbReference type="PROSITE" id="PS50110"/>
    </source>
</evidence>
<protein>
    <submittedName>
        <fullName evidence="9">Two component transcriptional regulator, LuxR family</fullName>
    </submittedName>
</protein>
<evidence type="ECO:0000256" key="1">
    <source>
        <dbReference type="ARBA" id="ARBA00022553"/>
    </source>
</evidence>